<comment type="subcellular location">
    <subcellularLocation>
        <location evidence="3">Cytoplasm</location>
    </subcellularLocation>
    <subcellularLocation>
        <location evidence="2">Nucleus</location>
    </subcellularLocation>
</comment>
<dbReference type="CDD" id="cd09232">
    <property type="entry name" value="Snurportin-1_C"/>
    <property type="match status" value="1"/>
</dbReference>
<dbReference type="PANTHER" id="PTHR13403:SF6">
    <property type="entry name" value="SNURPORTIN-1"/>
    <property type="match status" value="1"/>
</dbReference>
<comment type="similarity">
    <text evidence="4">Belongs to the snurportin family.</text>
</comment>
<evidence type="ECO:0000313" key="13">
    <source>
        <dbReference type="Proteomes" id="UP000603453"/>
    </source>
</evidence>
<feature type="compositionally biased region" description="Acidic residues" evidence="10">
    <location>
        <begin position="91"/>
        <end position="111"/>
    </location>
</feature>
<proteinExistence type="inferred from homology"/>
<evidence type="ECO:0000259" key="11">
    <source>
        <dbReference type="Pfam" id="PF21974"/>
    </source>
</evidence>
<feature type="compositionally biased region" description="Polar residues" evidence="10">
    <location>
        <begin position="38"/>
        <end position="54"/>
    </location>
</feature>
<dbReference type="EMBL" id="JAEPRD010000016">
    <property type="protein sequence ID" value="KAG2209250.1"/>
    <property type="molecule type" value="Genomic_DNA"/>
</dbReference>
<feature type="domain" description="Snurportin-1 m3G cap-binding" evidence="11">
    <location>
        <begin position="158"/>
        <end position="339"/>
    </location>
</feature>
<dbReference type="InterPro" id="IPR047857">
    <property type="entry name" value="Snurportin1_C"/>
</dbReference>
<keyword evidence="7" id="KW-0963">Cytoplasm</keyword>
<keyword evidence="6" id="KW-0813">Transport</keyword>
<sequence length="351" mass="40754">MFKGFKFEAPKSKELIDASHKELSELTFQFSRISANEGTRLESFQSHRSPLANRSRSETQEKRRLEALEFQKKQRSITISKARQLALGTPTEEEVDEGDDEQEDEEDEEEEHGYYPKHKRARDSDDEMEEVVKLTKHNPKHKKADKKKNKKKNIHADQIMYAENLEGIPSDFIENWVMMICPKGKRCLVTSGSGETIARSRAGNIIGRFQSMIPNGSSSNRTSDFCILDCVYDAVHWTFYVLDIMCWRGYPIFDCDTNFRHFWLQTKIEPSELDRPNNDNKFYQFKSVTPILTSETQVVAKDPEGFLAKQGHHYEIDGLLFYHRQTNYRGGSTPLVCWVSRQDVPTLLNHE</sequence>
<dbReference type="SUPFAM" id="SSF56091">
    <property type="entry name" value="DNA ligase/mRNA capping enzyme, catalytic domain"/>
    <property type="match status" value="1"/>
</dbReference>
<dbReference type="PANTHER" id="PTHR13403">
    <property type="entry name" value="SNURPORTIN1 RNUT1 PROTEIN RNA, U TRANSPORTER 1"/>
    <property type="match status" value="1"/>
</dbReference>
<dbReference type="Gene3D" id="3.30.470.30">
    <property type="entry name" value="DNA ligase/mRNA capping enzyme"/>
    <property type="match status" value="1"/>
</dbReference>
<organism evidence="12 13">
    <name type="scientific">Mucor saturninus</name>
    <dbReference type="NCBI Taxonomy" id="64648"/>
    <lineage>
        <taxon>Eukaryota</taxon>
        <taxon>Fungi</taxon>
        <taxon>Fungi incertae sedis</taxon>
        <taxon>Mucoromycota</taxon>
        <taxon>Mucoromycotina</taxon>
        <taxon>Mucoromycetes</taxon>
        <taxon>Mucorales</taxon>
        <taxon>Mucorineae</taxon>
        <taxon>Mucoraceae</taxon>
        <taxon>Mucor</taxon>
    </lineage>
</organism>
<keyword evidence="8" id="KW-0694">RNA-binding</keyword>
<evidence type="ECO:0000313" key="12">
    <source>
        <dbReference type="EMBL" id="KAG2209250.1"/>
    </source>
</evidence>
<dbReference type="GO" id="GO:0003723">
    <property type="term" value="F:RNA binding"/>
    <property type="evidence" value="ECO:0007669"/>
    <property type="project" value="UniProtKB-KW"/>
</dbReference>
<evidence type="ECO:0000256" key="3">
    <source>
        <dbReference type="ARBA" id="ARBA00004496"/>
    </source>
</evidence>
<comment type="caution">
    <text evidence="12">The sequence shown here is derived from an EMBL/GenBank/DDBJ whole genome shotgun (WGS) entry which is preliminary data.</text>
</comment>
<dbReference type="Proteomes" id="UP000603453">
    <property type="component" value="Unassembled WGS sequence"/>
</dbReference>
<dbReference type="GO" id="GO:0005634">
    <property type="term" value="C:nucleus"/>
    <property type="evidence" value="ECO:0007669"/>
    <property type="project" value="UniProtKB-SubCell"/>
</dbReference>
<comment type="function">
    <text evidence="1">Functions as an U snRNP-specific nuclear import adapter. Involved in the trimethylguanosine (m3G)-cap-dependent nuclear import of U snRNPs. Binds specifically to the terminal m3G-cap U snRNAs.</text>
</comment>
<accession>A0A8H7RF75</accession>
<dbReference type="InterPro" id="IPR017336">
    <property type="entry name" value="Snurportin-1"/>
</dbReference>
<reference evidence="12" key="1">
    <citation type="submission" date="2020-12" db="EMBL/GenBank/DDBJ databases">
        <title>Metabolic potential, ecology and presence of endohyphal bacteria is reflected in genomic diversity of Mucoromycotina.</title>
        <authorList>
            <person name="Muszewska A."/>
            <person name="Okrasinska A."/>
            <person name="Steczkiewicz K."/>
            <person name="Drgas O."/>
            <person name="Orlowska M."/>
            <person name="Perlinska-Lenart U."/>
            <person name="Aleksandrzak-Piekarczyk T."/>
            <person name="Szatraj K."/>
            <person name="Zielenkiewicz U."/>
            <person name="Pilsyk S."/>
            <person name="Malc E."/>
            <person name="Mieczkowski P."/>
            <person name="Kruszewska J.S."/>
            <person name="Biernat P."/>
            <person name="Pawlowska J."/>
        </authorList>
    </citation>
    <scope>NUCLEOTIDE SEQUENCE</scope>
    <source>
        <strain evidence="12">WA0000017839</strain>
    </source>
</reference>
<dbReference type="AlphaFoldDB" id="A0A8H7RF75"/>
<evidence type="ECO:0000256" key="5">
    <source>
        <dbReference type="ARBA" id="ARBA00016034"/>
    </source>
</evidence>
<evidence type="ECO:0000256" key="2">
    <source>
        <dbReference type="ARBA" id="ARBA00004123"/>
    </source>
</evidence>
<feature type="compositionally biased region" description="Basic and acidic residues" evidence="10">
    <location>
        <begin position="55"/>
        <end position="72"/>
    </location>
</feature>
<name>A0A8H7RF75_9FUNG</name>
<evidence type="ECO:0000256" key="9">
    <source>
        <dbReference type="ARBA" id="ARBA00023242"/>
    </source>
</evidence>
<evidence type="ECO:0000256" key="8">
    <source>
        <dbReference type="ARBA" id="ARBA00022884"/>
    </source>
</evidence>
<gene>
    <name evidence="12" type="ORF">INT47_005542</name>
</gene>
<feature type="region of interest" description="Disordered" evidence="10">
    <location>
        <begin position="38"/>
        <end position="130"/>
    </location>
</feature>
<evidence type="ECO:0000256" key="1">
    <source>
        <dbReference type="ARBA" id="ARBA00003975"/>
    </source>
</evidence>
<protein>
    <recommendedName>
        <fullName evidence="5">Snurportin-1</fullName>
    </recommendedName>
</protein>
<dbReference type="GO" id="GO:0061015">
    <property type="term" value="P:snRNA import into nucleus"/>
    <property type="evidence" value="ECO:0007669"/>
    <property type="project" value="InterPro"/>
</dbReference>
<dbReference type="OrthoDB" id="10003593at2759"/>
<evidence type="ECO:0000256" key="10">
    <source>
        <dbReference type="SAM" id="MobiDB-lite"/>
    </source>
</evidence>
<dbReference type="Pfam" id="PF21974">
    <property type="entry name" value="SPN1_m3Gcap_bd"/>
    <property type="match status" value="1"/>
</dbReference>
<keyword evidence="9" id="KW-0539">Nucleus</keyword>
<evidence type="ECO:0000256" key="7">
    <source>
        <dbReference type="ARBA" id="ARBA00022490"/>
    </source>
</evidence>
<evidence type="ECO:0000256" key="4">
    <source>
        <dbReference type="ARBA" id="ARBA00007540"/>
    </source>
</evidence>
<keyword evidence="13" id="KW-1185">Reference proteome</keyword>
<dbReference type="GO" id="GO:0005737">
    <property type="term" value="C:cytoplasm"/>
    <property type="evidence" value="ECO:0007669"/>
    <property type="project" value="UniProtKB-SubCell"/>
</dbReference>
<evidence type="ECO:0000256" key="6">
    <source>
        <dbReference type="ARBA" id="ARBA00022448"/>
    </source>
</evidence>